<dbReference type="Pfam" id="PF08240">
    <property type="entry name" value="ADH_N"/>
    <property type="match status" value="1"/>
</dbReference>
<sequence>MKAIVQYAYGSTETLELRDVERPVPGDDEVLVEVRAAGVDPSVWHLMTGRPYIARLSPELGLRRPAHVVRGWDAAGRVAAVGAKVTGFKPGDEVFGQCDGSFAEYARARPDQLAAMPAGFSFPQAAALPVSGVTALQALDMARPRPGDKVLVIGASGGVGTYAVQLAAHYGARVTGVCGPGAADLVRSLGAADVIDYTREEVTDRPVRHDLVIDTAGNRSLTRLRRVLAPRGTVVFVGGEDGGPVLGGLDRWVRGLVLSLFVGQRLRPLFARTRQPDLLRLKDLAETGAIAPVIDRTYPLDEAVAAVRHLESGHPRGKLVVTV</sequence>
<organism evidence="2 3">
    <name type="scientific">Streptomyces aquilus</name>
    <dbReference type="NCBI Taxonomy" id="2548456"/>
    <lineage>
        <taxon>Bacteria</taxon>
        <taxon>Bacillati</taxon>
        <taxon>Actinomycetota</taxon>
        <taxon>Actinomycetes</taxon>
        <taxon>Kitasatosporales</taxon>
        <taxon>Streptomycetaceae</taxon>
        <taxon>Streptomyces</taxon>
    </lineage>
</organism>
<dbReference type="InterPro" id="IPR011032">
    <property type="entry name" value="GroES-like_sf"/>
</dbReference>
<feature type="domain" description="Enoyl reductase (ER)" evidence="1">
    <location>
        <begin position="10"/>
        <end position="321"/>
    </location>
</feature>
<dbReference type="InterPro" id="IPR050700">
    <property type="entry name" value="YIM1/Zinc_Alcohol_DH_Fams"/>
</dbReference>
<keyword evidence="3" id="KW-1185">Reference proteome</keyword>
<dbReference type="CDD" id="cd08267">
    <property type="entry name" value="MDR1"/>
    <property type="match status" value="1"/>
</dbReference>
<dbReference type="Pfam" id="PF13602">
    <property type="entry name" value="ADH_zinc_N_2"/>
    <property type="match status" value="1"/>
</dbReference>
<accession>A0A3S9ICU1</accession>
<dbReference type="PANTHER" id="PTHR11695">
    <property type="entry name" value="ALCOHOL DEHYDROGENASE RELATED"/>
    <property type="match status" value="1"/>
</dbReference>
<dbReference type="InterPro" id="IPR013154">
    <property type="entry name" value="ADH-like_N"/>
</dbReference>
<dbReference type="Gene3D" id="3.40.50.720">
    <property type="entry name" value="NAD(P)-binding Rossmann-like Domain"/>
    <property type="match status" value="1"/>
</dbReference>
<dbReference type="EMBL" id="CP034463">
    <property type="protein sequence ID" value="AZP22142.1"/>
    <property type="molecule type" value="Genomic_DNA"/>
</dbReference>
<dbReference type="PANTHER" id="PTHR11695:SF294">
    <property type="entry name" value="RETICULON-4-INTERACTING PROTEIN 1, MITOCHONDRIAL"/>
    <property type="match status" value="1"/>
</dbReference>
<dbReference type="InterPro" id="IPR036291">
    <property type="entry name" value="NAD(P)-bd_dom_sf"/>
</dbReference>
<proteinExistence type="predicted"/>
<dbReference type="InterPro" id="IPR020843">
    <property type="entry name" value="ER"/>
</dbReference>
<dbReference type="GO" id="GO:0016491">
    <property type="term" value="F:oxidoreductase activity"/>
    <property type="evidence" value="ECO:0007669"/>
    <property type="project" value="InterPro"/>
</dbReference>
<dbReference type="RefSeq" id="WP_126275949.1">
    <property type="nucleotide sequence ID" value="NZ_CP034463.1"/>
</dbReference>
<protein>
    <submittedName>
        <fullName evidence="2">NAD(P)-dependent alcohol dehydrogenase</fullName>
    </submittedName>
</protein>
<dbReference type="Proteomes" id="UP000280197">
    <property type="component" value="Chromosome"/>
</dbReference>
<reference evidence="2 3" key="1">
    <citation type="submission" date="2018-12" db="EMBL/GenBank/DDBJ databases">
        <authorList>
            <person name="Li K."/>
        </authorList>
    </citation>
    <scope>NUCLEOTIDE SEQUENCE [LARGE SCALE GENOMIC DNA]</scope>
    <source>
        <strain evidence="3">CR22</strain>
    </source>
</reference>
<dbReference type="SMART" id="SM00829">
    <property type="entry name" value="PKS_ER"/>
    <property type="match status" value="1"/>
</dbReference>
<evidence type="ECO:0000313" key="2">
    <source>
        <dbReference type="EMBL" id="AZP22142.1"/>
    </source>
</evidence>
<dbReference type="SUPFAM" id="SSF51735">
    <property type="entry name" value="NAD(P)-binding Rossmann-fold domains"/>
    <property type="match status" value="1"/>
</dbReference>
<dbReference type="KEGG" id="saqu:EJC51_42305"/>
<dbReference type="AlphaFoldDB" id="A0A3S9ICU1"/>
<gene>
    <name evidence="2" type="ORF">EJC51_42305</name>
</gene>
<dbReference type="Gene3D" id="3.90.180.10">
    <property type="entry name" value="Medium-chain alcohol dehydrogenases, catalytic domain"/>
    <property type="match status" value="1"/>
</dbReference>
<name>A0A3S9ICU1_9ACTN</name>
<evidence type="ECO:0000259" key="1">
    <source>
        <dbReference type="SMART" id="SM00829"/>
    </source>
</evidence>
<dbReference type="SUPFAM" id="SSF50129">
    <property type="entry name" value="GroES-like"/>
    <property type="match status" value="1"/>
</dbReference>
<evidence type="ECO:0000313" key="3">
    <source>
        <dbReference type="Proteomes" id="UP000280197"/>
    </source>
</evidence>